<keyword evidence="3" id="KW-1185">Reference proteome</keyword>
<evidence type="ECO:0000313" key="2">
    <source>
        <dbReference type="EMBL" id="CAI2194095.1"/>
    </source>
</evidence>
<protein>
    <submittedName>
        <fullName evidence="2">12589_t:CDS:1</fullName>
    </submittedName>
</protein>
<dbReference type="EMBL" id="CAMKVN010010449">
    <property type="protein sequence ID" value="CAI2194095.1"/>
    <property type="molecule type" value="Genomic_DNA"/>
</dbReference>
<name>A0A9W4T641_9GLOM</name>
<feature type="region of interest" description="Disordered" evidence="1">
    <location>
        <begin position="1"/>
        <end position="43"/>
    </location>
</feature>
<evidence type="ECO:0000313" key="3">
    <source>
        <dbReference type="Proteomes" id="UP001153678"/>
    </source>
</evidence>
<organism evidence="2 3">
    <name type="scientific">Funneliformis geosporum</name>
    <dbReference type="NCBI Taxonomy" id="1117311"/>
    <lineage>
        <taxon>Eukaryota</taxon>
        <taxon>Fungi</taxon>
        <taxon>Fungi incertae sedis</taxon>
        <taxon>Mucoromycota</taxon>
        <taxon>Glomeromycotina</taxon>
        <taxon>Glomeromycetes</taxon>
        <taxon>Glomerales</taxon>
        <taxon>Glomeraceae</taxon>
        <taxon>Funneliformis</taxon>
    </lineage>
</organism>
<gene>
    <name evidence="2" type="ORF">FWILDA_LOCUS16404</name>
</gene>
<sequence>SISWNRDHLSKRKTIYDSMPSPQIVSTKDKTESSTKQSTQSLASSSIVIKFVQGLLEEFLSSYSQLLEPIKFSFS</sequence>
<reference evidence="2" key="1">
    <citation type="submission" date="2022-08" db="EMBL/GenBank/DDBJ databases">
        <authorList>
            <person name="Kallberg Y."/>
            <person name="Tangrot J."/>
            <person name="Rosling A."/>
        </authorList>
    </citation>
    <scope>NUCLEOTIDE SEQUENCE</scope>
    <source>
        <strain evidence="2">Wild A</strain>
    </source>
</reference>
<evidence type="ECO:0000256" key="1">
    <source>
        <dbReference type="SAM" id="MobiDB-lite"/>
    </source>
</evidence>
<dbReference type="AlphaFoldDB" id="A0A9W4T641"/>
<dbReference type="Proteomes" id="UP001153678">
    <property type="component" value="Unassembled WGS sequence"/>
</dbReference>
<comment type="caution">
    <text evidence="2">The sequence shown here is derived from an EMBL/GenBank/DDBJ whole genome shotgun (WGS) entry which is preliminary data.</text>
</comment>
<proteinExistence type="predicted"/>
<accession>A0A9W4T641</accession>
<feature type="non-terminal residue" evidence="2">
    <location>
        <position position="1"/>
    </location>
</feature>